<evidence type="ECO:0000256" key="1">
    <source>
        <dbReference type="ARBA" id="ARBA00004141"/>
    </source>
</evidence>
<evidence type="ECO:0000256" key="4">
    <source>
        <dbReference type="ARBA" id="ARBA00023136"/>
    </source>
</evidence>
<dbReference type="InterPro" id="IPR050382">
    <property type="entry name" value="MFS_Na/Anion_cotransporter"/>
</dbReference>
<feature type="transmembrane region" description="Helical" evidence="5">
    <location>
        <begin position="417"/>
        <end position="433"/>
    </location>
</feature>
<dbReference type="PANTHER" id="PTHR11662">
    <property type="entry name" value="SOLUTE CARRIER FAMILY 17"/>
    <property type="match status" value="1"/>
</dbReference>
<evidence type="ECO:0000256" key="3">
    <source>
        <dbReference type="ARBA" id="ARBA00022989"/>
    </source>
</evidence>
<dbReference type="Pfam" id="PF07690">
    <property type="entry name" value="MFS_1"/>
    <property type="match status" value="2"/>
</dbReference>
<gene>
    <name evidence="6" type="ORF">MAR_010551</name>
</gene>
<dbReference type="Gene3D" id="1.20.1250.20">
    <property type="entry name" value="MFS general substrate transporter like domains"/>
    <property type="match status" value="2"/>
</dbReference>
<dbReference type="InterPro" id="IPR027378">
    <property type="entry name" value="Nucleotide_channel_N"/>
</dbReference>
<evidence type="ECO:0000313" key="6">
    <source>
        <dbReference type="EMBL" id="WAR03993.1"/>
    </source>
</evidence>
<dbReference type="EMBL" id="CP111015">
    <property type="protein sequence ID" value="WAR03993.1"/>
    <property type="molecule type" value="Genomic_DNA"/>
</dbReference>
<dbReference type="Gene3D" id="1.20.120.540">
    <property type="entry name" value="Voltage-gated potassium channels"/>
    <property type="match status" value="1"/>
</dbReference>
<dbReference type="Proteomes" id="UP001164746">
    <property type="component" value="Chromosome 4"/>
</dbReference>
<keyword evidence="3 5" id="KW-1133">Transmembrane helix</keyword>
<reference evidence="6" key="1">
    <citation type="submission" date="2022-11" db="EMBL/GenBank/DDBJ databases">
        <title>Centuries of genome instability and evolution in soft-shell clam transmissible cancer (bioRxiv).</title>
        <authorList>
            <person name="Hart S.F.M."/>
            <person name="Yonemitsu M.A."/>
            <person name="Giersch R.M."/>
            <person name="Beal B.F."/>
            <person name="Arriagada G."/>
            <person name="Davis B.W."/>
            <person name="Ostrander E.A."/>
            <person name="Goff S.P."/>
            <person name="Metzger M.J."/>
        </authorList>
    </citation>
    <scope>NUCLEOTIDE SEQUENCE</scope>
    <source>
        <strain evidence="6">MELC-2E11</strain>
        <tissue evidence="6">Siphon/mantle</tissue>
    </source>
</reference>
<dbReference type="InterPro" id="IPR011701">
    <property type="entry name" value="MFS"/>
</dbReference>
<dbReference type="PANTHER" id="PTHR11662:SF399">
    <property type="entry name" value="FI19708P1-RELATED"/>
    <property type="match status" value="1"/>
</dbReference>
<evidence type="ECO:0000313" key="7">
    <source>
        <dbReference type="Proteomes" id="UP001164746"/>
    </source>
</evidence>
<evidence type="ECO:0000256" key="5">
    <source>
        <dbReference type="SAM" id="Phobius"/>
    </source>
</evidence>
<name>A0ABY7E1V9_MYAAR</name>
<feature type="transmembrane region" description="Helical" evidence="5">
    <location>
        <begin position="615"/>
        <end position="638"/>
    </location>
</feature>
<sequence length="644" mass="71257">MYTTHLCFYIITYKYRRMLHWRTYKRVVIIQRKNEEGCGSFETESKKPKKAACLSKRWTIAYMGMWFGVLGYGLNTNMSVAIVCMASTTHNTSSSDVTSPLSEGNATDLSFLKSGNYDIGHAEIHNETQLKDNVDQLTEKGNEKNLLTITVNVDMLQCAEIGSESYKEIVGGWAAGRFGGKLMIGAFMGLGSLVTLLIPSLARTSPYTLVAARVVIGISVGLALPGWFKLTAVWARENERTRFISIVRFLVQLLVTRHRVFSVCMDSTTDGGAFGVLFVVCWWFIVQETPRSDLKDNETEIQLLRKTLDESVNRTPAKSGVSLLISPVPWLDIVTYTPIYGPLVAHICDTWTFYLILSCLPQYIKEVLKFDIQSNGVFSSLPFLSMMVGIALSGLLADQIRTRKLLSITKIRKLLQTVSFLGVATCISVPGFLTCEKRYLVIVLLCLCTFFGGLGAASGYLSTYVDMSPRFSPILFGISNTIASIPGIFVPLVVAEVTKNQSSEEWRIVLLTAAGVSVCNISQITKNTIDGTGYEIPLRLTGIFTLESWSKKTQSLILSGFFYGYVVTQIPGGWMATRFGGKIVIGLSMALASLGTLLIPMIARASPYAVFVDRIAIGISCVGLYHFIYLSVWIKCYILKSKNE</sequence>
<feature type="transmembrane region" description="Helical" evidence="5">
    <location>
        <begin position="556"/>
        <end position="576"/>
    </location>
</feature>
<feature type="transmembrane region" description="Helical" evidence="5">
    <location>
        <begin position="214"/>
        <end position="235"/>
    </location>
</feature>
<organism evidence="6 7">
    <name type="scientific">Mya arenaria</name>
    <name type="common">Soft-shell clam</name>
    <dbReference type="NCBI Taxonomy" id="6604"/>
    <lineage>
        <taxon>Eukaryota</taxon>
        <taxon>Metazoa</taxon>
        <taxon>Spiralia</taxon>
        <taxon>Lophotrochozoa</taxon>
        <taxon>Mollusca</taxon>
        <taxon>Bivalvia</taxon>
        <taxon>Autobranchia</taxon>
        <taxon>Heteroconchia</taxon>
        <taxon>Euheterodonta</taxon>
        <taxon>Imparidentia</taxon>
        <taxon>Neoheterodontei</taxon>
        <taxon>Myida</taxon>
        <taxon>Myoidea</taxon>
        <taxon>Myidae</taxon>
        <taxon>Mya</taxon>
    </lineage>
</organism>
<evidence type="ECO:0000256" key="2">
    <source>
        <dbReference type="ARBA" id="ARBA00022692"/>
    </source>
</evidence>
<feature type="transmembrane region" description="Helical" evidence="5">
    <location>
        <begin position="267"/>
        <end position="285"/>
    </location>
</feature>
<accession>A0ABY7E1V9</accession>
<dbReference type="SUPFAM" id="SSF103473">
    <property type="entry name" value="MFS general substrate transporter"/>
    <property type="match status" value="2"/>
</dbReference>
<feature type="transmembrane region" description="Helical" evidence="5">
    <location>
        <begin position="182"/>
        <end position="202"/>
    </location>
</feature>
<keyword evidence="7" id="KW-1185">Reference proteome</keyword>
<keyword evidence="2 5" id="KW-0812">Transmembrane</keyword>
<comment type="subcellular location">
    <subcellularLocation>
        <location evidence="1">Membrane</location>
        <topology evidence="1">Multi-pass membrane protein</topology>
    </subcellularLocation>
</comment>
<dbReference type="InterPro" id="IPR036259">
    <property type="entry name" value="MFS_trans_sf"/>
</dbReference>
<feature type="transmembrane region" description="Helical" evidence="5">
    <location>
        <begin position="474"/>
        <end position="494"/>
    </location>
</feature>
<proteinExistence type="predicted"/>
<feature type="transmembrane region" description="Helical" evidence="5">
    <location>
        <begin position="583"/>
        <end position="603"/>
    </location>
</feature>
<feature type="transmembrane region" description="Helical" evidence="5">
    <location>
        <begin position="439"/>
        <end position="462"/>
    </location>
</feature>
<keyword evidence="4 5" id="KW-0472">Membrane</keyword>
<feature type="transmembrane region" description="Helical" evidence="5">
    <location>
        <begin position="377"/>
        <end position="397"/>
    </location>
</feature>
<protein>
    <submittedName>
        <fullName evidence="6">S17A5-like protein</fullName>
    </submittedName>
</protein>